<feature type="binding site" evidence="5 6">
    <location>
        <position position="200"/>
    </location>
    <ligand>
        <name>Zn(2+)</name>
        <dbReference type="ChEBI" id="CHEBI:29105"/>
    </ligand>
</feature>
<dbReference type="Proteomes" id="UP001595850">
    <property type="component" value="Unassembled WGS sequence"/>
</dbReference>
<name>A0ABV8IIM8_9ACTN</name>
<keyword evidence="5" id="KW-0963">Cytoplasm</keyword>
<comment type="caution">
    <text evidence="9">The sequence shown here is derived from an EMBL/GenBank/DDBJ whole genome shotgun (WGS) entry which is preliminary data.</text>
</comment>
<evidence type="ECO:0000256" key="1">
    <source>
        <dbReference type="ARBA" id="ARBA00022679"/>
    </source>
</evidence>
<keyword evidence="3 5" id="KW-0862">Zinc</keyword>
<evidence type="ECO:0000256" key="4">
    <source>
        <dbReference type="ARBA" id="ARBA00023027"/>
    </source>
</evidence>
<keyword evidence="4 5" id="KW-0520">NAD</keyword>
<proteinExistence type="inferred from homology"/>
<feature type="binding site" evidence="5 6">
    <location>
        <position position="149"/>
    </location>
    <ligand>
        <name>Zn(2+)</name>
        <dbReference type="ChEBI" id="CHEBI:29105"/>
    </ligand>
</feature>
<comment type="catalytic activity">
    <reaction evidence="5">
        <text>N(6)-acetyl-L-lysyl-[protein] + NAD(+) + H2O = 2''-O-acetyl-ADP-D-ribose + nicotinamide + L-lysyl-[protein]</text>
        <dbReference type="Rhea" id="RHEA:43636"/>
        <dbReference type="Rhea" id="RHEA-COMP:9752"/>
        <dbReference type="Rhea" id="RHEA-COMP:10731"/>
        <dbReference type="ChEBI" id="CHEBI:15377"/>
        <dbReference type="ChEBI" id="CHEBI:17154"/>
        <dbReference type="ChEBI" id="CHEBI:29969"/>
        <dbReference type="ChEBI" id="CHEBI:57540"/>
        <dbReference type="ChEBI" id="CHEBI:61930"/>
        <dbReference type="ChEBI" id="CHEBI:83767"/>
        <dbReference type="EC" id="2.3.1.286"/>
    </reaction>
</comment>
<dbReference type="NCBIfam" id="NF003738">
    <property type="entry name" value="PRK05333.1"/>
    <property type="match status" value="1"/>
</dbReference>
<evidence type="ECO:0000313" key="9">
    <source>
        <dbReference type="EMBL" id="MFC4062844.1"/>
    </source>
</evidence>
<dbReference type="PANTHER" id="PTHR11085">
    <property type="entry name" value="NAD-DEPENDENT PROTEIN DEACYLASE SIRTUIN-5, MITOCHONDRIAL-RELATED"/>
    <property type="match status" value="1"/>
</dbReference>
<dbReference type="Pfam" id="PF02146">
    <property type="entry name" value="SIR2"/>
    <property type="match status" value="1"/>
</dbReference>
<dbReference type="InterPro" id="IPR026591">
    <property type="entry name" value="Sirtuin_cat_small_dom_sf"/>
</dbReference>
<dbReference type="InterPro" id="IPR003000">
    <property type="entry name" value="Sirtuin"/>
</dbReference>
<comment type="caution">
    <text evidence="5">Lacks conserved residue(s) required for the propagation of feature annotation.</text>
</comment>
<dbReference type="HAMAP" id="MF_01967">
    <property type="entry name" value="Sirtuin_ClassII"/>
    <property type="match status" value="1"/>
</dbReference>
<feature type="domain" description="Deacetylase sirtuin-type" evidence="8">
    <location>
        <begin position="21"/>
        <end position="299"/>
    </location>
</feature>
<protein>
    <recommendedName>
        <fullName evidence="5">NAD-dependent protein deacetylase</fullName>
        <ecNumber evidence="5">2.3.1.286</ecNumber>
    </recommendedName>
    <alternativeName>
        <fullName evidence="5">Regulatory protein SIR2 homolog</fullName>
    </alternativeName>
</protein>
<evidence type="ECO:0000256" key="2">
    <source>
        <dbReference type="ARBA" id="ARBA00022723"/>
    </source>
</evidence>
<feature type="binding site" evidence="5 6">
    <location>
        <position position="152"/>
    </location>
    <ligand>
        <name>Zn(2+)</name>
        <dbReference type="ChEBI" id="CHEBI:29105"/>
    </ligand>
</feature>
<dbReference type="Gene3D" id="3.40.50.1220">
    <property type="entry name" value="TPP-binding domain"/>
    <property type="match status" value="1"/>
</dbReference>
<sequence length="299" mass="32002">MRRVVSEDPGDVPGGSSGRADPAAGRRLHLLADLVADGEVVVLSGAGLSTESGIPDYRGETGRRRRAEPMTYQTFVGSAAARRRYWARSHLGWRHIARAAPNAGHRAVAELQRRGLVSGIVTQNVDGLHQAAGARQVIELHGGLDRVRCLGCGRRTPRDLLDRRLREANPGWHAEDGTVNPDGDAAVPDELVESFQVVDCADCGGLLKPDVIFFGENVPRPRVEECYALTERAGLLLVLGSSLTVMSGYRFVRHAAERSIPVAIVNRGPTRGDADALLTLDAPLGPALTALLSALVPAR</sequence>
<organism evidence="9 10">
    <name type="scientific">Planomonospora corallina</name>
    <dbReference type="NCBI Taxonomy" id="1806052"/>
    <lineage>
        <taxon>Bacteria</taxon>
        <taxon>Bacillati</taxon>
        <taxon>Actinomycetota</taxon>
        <taxon>Actinomycetes</taxon>
        <taxon>Streptosporangiales</taxon>
        <taxon>Streptosporangiaceae</taxon>
        <taxon>Planomonospora</taxon>
    </lineage>
</organism>
<evidence type="ECO:0000256" key="7">
    <source>
        <dbReference type="SAM" id="MobiDB-lite"/>
    </source>
</evidence>
<dbReference type="PANTHER" id="PTHR11085:SF10">
    <property type="entry name" value="NAD-DEPENDENT PROTEIN DEACYLASE SIRTUIN-5, MITOCHONDRIAL-RELATED"/>
    <property type="match status" value="1"/>
</dbReference>
<dbReference type="EMBL" id="JBHSBM010000062">
    <property type="protein sequence ID" value="MFC4062844.1"/>
    <property type="molecule type" value="Genomic_DNA"/>
</dbReference>
<comment type="cofactor">
    <cofactor evidence="5">
        <name>Zn(2+)</name>
        <dbReference type="ChEBI" id="CHEBI:29105"/>
    </cofactor>
    <text evidence="5">Binds 1 zinc ion per subunit.</text>
</comment>
<keyword evidence="2 5" id="KW-0479">Metal-binding</keyword>
<feature type="active site" description="Proton acceptor" evidence="5 6">
    <location>
        <position position="141"/>
    </location>
</feature>
<feature type="binding site" evidence="5">
    <location>
        <begin position="240"/>
        <end position="242"/>
    </location>
    <ligand>
        <name>NAD(+)</name>
        <dbReference type="ChEBI" id="CHEBI:57540"/>
    </ligand>
</feature>
<evidence type="ECO:0000256" key="6">
    <source>
        <dbReference type="PROSITE-ProRule" id="PRU00236"/>
    </source>
</evidence>
<comment type="similarity">
    <text evidence="5">Belongs to the sirtuin family. Class II subfamily.</text>
</comment>
<keyword evidence="1 5" id="KW-0808">Transferase</keyword>
<feature type="region of interest" description="Disordered" evidence="7">
    <location>
        <begin position="1"/>
        <end position="23"/>
    </location>
</feature>
<feature type="binding site" evidence="5 6">
    <location>
        <position position="203"/>
    </location>
    <ligand>
        <name>Zn(2+)</name>
        <dbReference type="ChEBI" id="CHEBI:29105"/>
    </ligand>
</feature>
<dbReference type="EC" id="2.3.1.286" evidence="5"/>
<gene>
    <name evidence="5" type="primary">cobB</name>
    <name evidence="9" type="ORF">ACFOWE_31520</name>
</gene>
<dbReference type="InterPro" id="IPR026590">
    <property type="entry name" value="Ssirtuin_cat_dom"/>
</dbReference>
<dbReference type="RefSeq" id="WP_377294324.1">
    <property type="nucleotide sequence ID" value="NZ_JBHSBM010000062.1"/>
</dbReference>
<keyword evidence="10" id="KW-1185">Reference proteome</keyword>
<comment type="function">
    <text evidence="5">NAD-dependent protein deacetylase which modulates the activities of several enzymes which are inactive in their acetylated form.</text>
</comment>
<accession>A0ABV8IIM8</accession>
<dbReference type="SUPFAM" id="SSF52467">
    <property type="entry name" value="DHS-like NAD/FAD-binding domain"/>
    <property type="match status" value="1"/>
</dbReference>
<dbReference type="Gene3D" id="3.30.1600.10">
    <property type="entry name" value="SIR2/SIRT2 'Small Domain"/>
    <property type="match status" value="1"/>
</dbReference>
<comment type="subcellular location">
    <subcellularLocation>
        <location evidence="5">Cytoplasm</location>
    </subcellularLocation>
</comment>
<dbReference type="InterPro" id="IPR050134">
    <property type="entry name" value="NAD-dep_sirtuin_deacylases"/>
</dbReference>
<evidence type="ECO:0000313" key="10">
    <source>
        <dbReference type="Proteomes" id="UP001595850"/>
    </source>
</evidence>
<evidence type="ECO:0000256" key="5">
    <source>
        <dbReference type="HAMAP-Rule" id="MF_01967"/>
    </source>
</evidence>
<evidence type="ECO:0000256" key="3">
    <source>
        <dbReference type="ARBA" id="ARBA00022833"/>
    </source>
</evidence>
<dbReference type="InterPro" id="IPR029035">
    <property type="entry name" value="DHS-like_NAD/FAD-binding_dom"/>
</dbReference>
<feature type="binding site" evidence="5">
    <location>
        <begin position="123"/>
        <end position="126"/>
    </location>
    <ligand>
        <name>NAD(+)</name>
        <dbReference type="ChEBI" id="CHEBI:57540"/>
    </ligand>
</feature>
<feature type="binding site" evidence="5">
    <location>
        <begin position="266"/>
        <end position="268"/>
    </location>
    <ligand>
        <name>NAD(+)</name>
        <dbReference type="ChEBI" id="CHEBI:57540"/>
    </ligand>
</feature>
<dbReference type="InterPro" id="IPR026587">
    <property type="entry name" value="Sirtuin_class_II"/>
</dbReference>
<reference evidence="10" key="1">
    <citation type="journal article" date="2019" name="Int. J. Syst. Evol. Microbiol.">
        <title>The Global Catalogue of Microorganisms (GCM) 10K type strain sequencing project: providing services to taxonomists for standard genome sequencing and annotation.</title>
        <authorList>
            <consortium name="The Broad Institute Genomics Platform"/>
            <consortium name="The Broad Institute Genome Sequencing Center for Infectious Disease"/>
            <person name="Wu L."/>
            <person name="Ma J."/>
        </authorList>
    </citation>
    <scope>NUCLEOTIDE SEQUENCE [LARGE SCALE GENOMIC DNA]</scope>
    <source>
        <strain evidence="10">TBRC 4489</strain>
    </source>
</reference>
<feature type="binding site" evidence="5">
    <location>
        <position position="284"/>
    </location>
    <ligand>
        <name>NAD(+)</name>
        <dbReference type="ChEBI" id="CHEBI:57540"/>
    </ligand>
</feature>
<dbReference type="PROSITE" id="PS50305">
    <property type="entry name" value="SIRTUIN"/>
    <property type="match status" value="1"/>
</dbReference>
<evidence type="ECO:0000259" key="8">
    <source>
        <dbReference type="PROSITE" id="PS50305"/>
    </source>
</evidence>